<evidence type="ECO:0000256" key="1">
    <source>
        <dbReference type="SAM" id="MobiDB-lite"/>
    </source>
</evidence>
<evidence type="ECO:0000313" key="3">
    <source>
        <dbReference type="Proteomes" id="UP001551584"/>
    </source>
</evidence>
<dbReference type="EMBL" id="JBEZNA010000034">
    <property type="protein sequence ID" value="MEU9578782.1"/>
    <property type="molecule type" value="Genomic_DNA"/>
</dbReference>
<sequence>MTVSSHTTAQSAPAADTGEETLMADLVLGGRAMATSQHLAGIIALAQLDTAGRPGKLPHDLFPGVDPEVVQMVWERAFTVGFRAAQFAGAPRYNRDKLERLRGELEAAGFTAMAGLSRRVVTEDQEIPPAPHPRDEEEAREHREWL</sequence>
<comment type="caution">
    <text evidence="2">The sequence shown here is derived from an EMBL/GenBank/DDBJ whole genome shotgun (WGS) entry which is preliminary data.</text>
</comment>
<feature type="compositionally biased region" description="Basic and acidic residues" evidence="1">
    <location>
        <begin position="132"/>
        <end position="146"/>
    </location>
</feature>
<proteinExistence type="predicted"/>
<organism evidence="2 3">
    <name type="scientific">Streptomyces chilikensis</name>
    <dbReference type="NCBI Taxonomy" id="1194079"/>
    <lineage>
        <taxon>Bacteria</taxon>
        <taxon>Bacillati</taxon>
        <taxon>Actinomycetota</taxon>
        <taxon>Actinomycetes</taxon>
        <taxon>Kitasatosporales</taxon>
        <taxon>Streptomycetaceae</taxon>
        <taxon>Streptomyces</taxon>
    </lineage>
</organism>
<dbReference type="Proteomes" id="UP001551584">
    <property type="component" value="Unassembled WGS sequence"/>
</dbReference>
<evidence type="ECO:0000313" key="2">
    <source>
        <dbReference type="EMBL" id="MEU9578782.1"/>
    </source>
</evidence>
<feature type="region of interest" description="Disordered" evidence="1">
    <location>
        <begin position="122"/>
        <end position="146"/>
    </location>
</feature>
<protein>
    <submittedName>
        <fullName evidence="2">Uncharacterized protein</fullName>
    </submittedName>
</protein>
<reference evidence="2 3" key="1">
    <citation type="submission" date="2024-06" db="EMBL/GenBank/DDBJ databases">
        <title>The Natural Products Discovery Center: Release of the First 8490 Sequenced Strains for Exploring Actinobacteria Biosynthetic Diversity.</title>
        <authorList>
            <person name="Kalkreuter E."/>
            <person name="Kautsar S.A."/>
            <person name="Yang D."/>
            <person name="Bader C.D."/>
            <person name="Teijaro C.N."/>
            <person name="Fluegel L."/>
            <person name="Davis C.M."/>
            <person name="Simpson J.R."/>
            <person name="Lauterbach L."/>
            <person name="Steele A.D."/>
            <person name="Gui C."/>
            <person name="Meng S."/>
            <person name="Li G."/>
            <person name="Viehrig K."/>
            <person name="Ye F."/>
            <person name="Su P."/>
            <person name="Kiefer A.F."/>
            <person name="Nichols A."/>
            <person name="Cepeda A.J."/>
            <person name="Yan W."/>
            <person name="Fan B."/>
            <person name="Jiang Y."/>
            <person name="Adhikari A."/>
            <person name="Zheng C.-J."/>
            <person name="Schuster L."/>
            <person name="Cowan T.M."/>
            <person name="Smanski M.J."/>
            <person name="Chevrette M.G."/>
            <person name="De Carvalho L.P.S."/>
            <person name="Shen B."/>
        </authorList>
    </citation>
    <scope>NUCLEOTIDE SEQUENCE [LARGE SCALE GENOMIC DNA]</scope>
    <source>
        <strain evidence="2 3">NPDC048117</strain>
    </source>
</reference>
<dbReference type="RefSeq" id="WP_359273118.1">
    <property type="nucleotide sequence ID" value="NZ_JBEZNA010000034.1"/>
</dbReference>
<keyword evidence="3" id="KW-1185">Reference proteome</keyword>
<gene>
    <name evidence="2" type="ORF">AB0D95_16220</name>
</gene>
<accession>A0ABV3ERD4</accession>
<name>A0ABV3ERD4_9ACTN</name>